<reference evidence="9" key="1">
    <citation type="journal article" date="2019" name="Int. J. Syst. Evol. Microbiol.">
        <title>The Global Catalogue of Microorganisms (GCM) 10K type strain sequencing project: providing services to taxonomists for standard genome sequencing and annotation.</title>
        <authorList>
            <consortium name="The Broad Institute Genomics Platform"/>
            <consortium name="The Broad Institute Genome Sequencing Center for Infectious Disease"/>
            <person name="Wu L."/>
            <person name="Ma J."/>
        </authorList>
    </citation>
    <scope>NUCLEOTIDE SEQUENCE [LARGE SCALE GENOMIC DNA]</scope>
    <source>
        <strain evidence="9">CECT 7649</strain>
    </source>
</reference>
<dbReference type="PANTHER" id="PTHR36115">
    <property type="entry name" value="PROLINE-RICH ANTIGEN HOMOLOG-RELATED"/>
    <property type="match status" value="1"/>
</dbReference>
<evidence type="ECO:0000256" key="1">
    <source>
        <dbReference type="ARBA" id="ARBA00004651"/>
    </source>
</evidence>
<accession>A0ABW2P2I9</accession>
<name>A0ABW2P2I9_9ACTN</name>
<feature type="domain" description="RDD" evidence="7">
    <location>
        <begin position="6"/>
        <end position="151"/>
    </location>
</feature>
<comment type="subcellular location">
    <subcellularLocation>
        <location evidence="1">Cell membrane</location>
        <topology evidence="1">Multi-pass membrane protein</topology>
    </subcellularLocation>
</comment>
<feature type="transmembrane region" description="Helical" evidence="6">
    <location>
        <begin position="62"/>
        <end position="83"/>
    </location>
</feature>
<evidence type="ECO:0000313" key="9">
    <source>
        <dbReference type="Proteomes" id="UP001596496"/>
    </source>
</evidence>
<keyword evidence="5 6" id="KW-0472">Membrane</keyword>
<keyword evidence="2" id="KW-1003">Cell membrane</keyword>
<gene>
    <name evidence="8" type="ORF">ACFQSB_09850</name>
</gene>
<keyword evidence="4 6" id="KW-1133">Transmembrane helix</keyword>
<comment type="caution">
    <text evidence="8">The sequence shown here is derived from an EMBL/GenBank/DDBJ whole genome shotgun (WGS) entry which is preliminary data.</text>
</comment>
<dbReference type="InterPro" id="IPR051791">
    <property type="entry name" value="Pra-immunoreactive"/>
</dbReference>
<dbReference type="EMBL" id="JBHTCG010000005">
    <property type="protein sequence ID" value="MFC7382505.1"/>
    <property type="molecule type" value="Genomic_DNA"/>
</dbReference>
<organism evidence="8 9">
    <name type="scientific">Sphaerisporangium rhizosphaerae</name>
    <dbReference type="NCBI Taxonomy" id="2269375"/>
    <lineage>
        <taxon>Bacteria</taxon>
        <taxon>Bacillati</taxon>
        <taxon>Actinomycetota</taxon>
        <taxon>Actinomycetes</taxon>
        <taxon>Streptosporangiales</taxon>
        <taxon>Streptosporangiaceae</taxon>
        <taxon>Sphaerisporangium</taxon>
    </lineage>
</organism>
<evidence type="ECO:0000256" key="2">
    <source>
        <dbReference type="ARBA" id="ARBA00022475"/>
    </source>
</evidence>
<keyword evidence="9" id="KW-1185">Reference proteome</keyword>
<sequence>MIAARRHRFGASLIDTLILTVPGVAIRSVALSGPAADGGEQAAGSGWLDLWLANPYAGNPFWYLDVAVAIMLLLYLWICHAYWGQTIGKRLCRLRVVRADGTPLTPSQAGVRSVVSAAGNLIPYVGLLFSLVDGLWIFGPSKRCLHDVVAGTVVVDLKAVAGETGGRSGRPLVLTVGLLVIALPFAWFLWIAWG</sequence>
<proteinExistence type="predicted"/>
<evidence type="ECO:0000259" key="7">
    <source>
        <dbReference type="Pfam" id="PF06271"/>
    </source>
</evidence>
<keyword evidence="3 6" id="KW-0812">Transmembrane</keyword>
<dbReference type="PANTHER" id="PTHR36115:SF4">
    <property type="entry name" value="MEMBRANE PROTEIN"/>
    <property type="match status" value="1"/>
</dbReference>
<dbReference type="Pfam" id="PF06271">
    <property type="entry name" value="RDD"/>
    <property type="match status" value="1"/>
</dbReference>
<protein>
    <submittedName>
        <fullName evidence="8">RDD family protein</fullName>
    </submittedName>
</protein>
<evidence type="ECO:0000256" key="5">
    <source>
        <dbReference type="ARBA" id="ARBA00023136"/>
    </source>
</evidence>
<dbReference type="InterPro" id="IPR010432">
    <property type="entry name" value="RDD"/>
</dbReference>
<evidence type="ECO:0000313" key="8">
    <source>
        <dbReference type="EMBL" id="MFC7382505.1"/>
    </source>
</evidence>
<dbReference type="RefSeq" id="WP_380825762.1">
    <property type="nucleotide sequence ID" value="NZ_JBHTCG010000005.1"/>
</dbReference>
<feature type="transmembrane region" description="Helical" evidence="6">
    <location>
        <begin position="172"/>
        <end position="193"/>
    </location>
</feature>
<dbReference type="Proteomes" id="UP001596496">
    <property type="component" value="Unassembled WGS sequence"/>
</dbReference>
<evidence type="ECO:0000256" key="3">
    <source>
        <dbReference type="ARBA" id="ARBA00022692"/>
    </source>
</evidence>
<evidence type="ECO:0000256" key="6">
    <source>
        <dbReference type="SAM" id="Phobius"/>
    </source>
</evidence>
<evidence type="ECO:0000256" key="4">
    <source>
        <dbReference type="ARBA" id="ARBA00022989"/>
    </source>
</evidence>